<keyword evidence="2" id="KW-0732">Signal</keyword>
<feature type="chain" id="PRO_5039101348" description="Gram-positive cocci surface proteins LPxTG domain-containing protein" evidence="2">
    <location>
        <begin position="22"/>
        <end position="405"/>
    </location>
</feature>
<evidence type="ECO:0000313" key="3">
    <source>
        <dbReference type="EMBL" id="QIN79852.1"/>
    </source>
</evidence>
<feature type="signal peptide" evidence="2">
    <location>
        <begin position="1"/>
        <end position="21"/>
    </location>
</feature>
<evidence type="ECO:0000256" key="1">
    <source>
        <dbReference type="SAM" id="MobiDB-lite"/>
    </source>
</evidence>
<keyword evidence="4" id="KW-1185">Reference proteome</keyword>
<proteinExistence type="predicted"/>
<accession>A0A6G8Q063</accession>
<evidence type="ECO:0000256" key="2">
    <source>
        <dbReference type="SAM" id="SignalP"/>
    </source>
</evidence>
<dbReference type="RefSeq" id="WP_166397524.1">
    <property type="nucleotide sequence ID" value="NZ_CP045121.1"/>
</dbReference>
<feature type="region of interest" description="Disordered" evidence="1">
    <location>
        <begin position="353"/>
        <end position="375"/>
    </location>
</feature>
<organism evidence="3 4">
    <name type="scientific">Rubrobacter marinus</name>
    <dbReference type="NCBI Taxonomy" id="2653852"/>
    <lineage>
        <taxon>Bacteria</taxon>
        <taxon>Bacillati</taxon>
        <taxon>Actinomycetota</taxon>
        <taxon>Rubrobacteria</taxon>
        <taxon>Rubrobacterales</taxon>
        <taxon>Rubrobacteraceae</taxon>
        <taxon>Rubrobacter</taxon>
    </lineage>
</organism>
<dbReference type="AlphaFoldDB" id="A0A6G8Q063"/>
<reference evidence="3 4" key="1">
    <citation type="submission" date="2019-10" db="EMBL/GenBank/DDBJ databases">
        <title>Rubrobacter sp nov SCSIO 52915 isolated from a deep-sea sediment in the South China Sea.</title>
        <authorList>
            <person name="Chen R.W."/>
        </authorList>
    </citation>
    <scope>NUCLEOTIDE SEQUENCE [LARGE SCALE GENOMIC DNA]</scope>
    <source>
        <strain evidence="3 4">SCSIO 52915</strain>
    </source>
</reference>
<name>A0A6G8Q063_9ACTN</name>
<gene>
    <name evidence="3" type="ORF">GBA65_16420</name>
</gene>
<dbReference type="Proteomes" id="UP000502706">
    <property type="component" value="Chromosome"/>
</dbReference>
<protein>
    <recommendedName>
        <fullName evidence="5">Gram-positive cocci surface proteins LPxTG domain-containing protein</fullName>
    </recommendedName>
</protein>
<dbReference type="KEGG" id="rmar:GBA65_16420"/>
<evidence type="ECO:0000313" key="4">
    <source>
        <dbReference type="Proteomes" id="UP000502706"/>
    </source>
</evidence>
<sequence length="405" mass="42116">MKRLFLLVAAMTLALAVPGFAQSETTQQEPVTLEFELTIEGLPPADATFFGQVGSGMRDVREQLTDADGDGVYTGSVEYTPDERDVVVILQGKGVRYGDDGAPSPGAPETVIRDFGSTAVEGDRTFSATASFGDEGAASSGPVSATGVVEKPQMTTYMYGTHAITDEETGTPYALTSEDVDLDAYVGEEVTVYGAPVPGYEGGEIEGGPALLEVGEVEPVAGVSEEEATVVFELSIEGEVPEDYSFYVESSVGDGGVICTTDATVVEEAGYPECRPDAVNTAEVPFPAGEPFDYRVLRSRGTELSSFVLDEGSEVSEDGLVIEASYSAANDPANGEDINEDGVINEADGELASQTSEAADAATRPDEAVLPDTGGPPLSWSIGGAASCAALLAALVHRSRRSKGL</sequence>
<dbReference type="EMBL" id="CP045121">
    <property type="protein sequence ID" value="QIN79852.1"/>
    <property type="molecule type" value="Genomic_DNA"/>
</dbReference>
<evidence type="ECO:0008006" key="5">
    <source>
        <dbReference type="Google" id="ProtNLM"/>
    </source>
</evidence>